<dbReference type="Proteomes" id="UP000035740">
    <property type="component" value="Unassembled WGS sequence"/>
</dbReference>
<dbReference type="AlphaFoldDB" id="A0A0J8B0U5"/>
<keyword evidence="3" id="KW-1185">Reference proteome</keyword>
<feature type="non-terminal residue" evidence="2">
    <location>
        <position position="199"/>
    </location>
</feature>
<evidence type="ECO:0000313" key="2">
    <source>
        <dbReference type="EMBL" id="KMS93538.1"/>
    </source>
</evidence>
<gene>
    <name evidence="2" type="ORF">BVRB_030470</name>
</gene>
<reference evidence="2 3" key="1">
    <citation type="journal article" date="2014" name="Nature">
        <title>The genome of the recently domesticated crop plant sugar beet (Beta vulgaris).</title>
        <authorList>
            <person name="Dohm J.C."/>
            <person name="Minoche A.E."/>
            <person name="Holtgrawe D."/>
            <person name="Capella-Gutierrez S."/>
            <person name="Zakrzewski F."/>
            <person name="Tafer H."/>
            <person name="Rupp O."/>
            <person name="Sorensen T.R."/>
            <person name="Stracke R."/>
            <person name="Reinhardt R."/>
            <person name="Goesmann A."/>
            <person name="Kraft T."/>
            <person name="Schulz B."/>
            <person name="Stadler P.F."/>
            <person name="Schmidt T."/>
            <person name="Gabaldon T."/>
            <person name="Lehrach H."/>
            <person name="Weisshaar B."/>
            <person name="Himmelbauer H."/>
        </authorList>
    </citation>
    <scope>NUCLEOTIDE SEQUENCE [LARGE SCALE GENOMIC DNA]</scope>
    <source>
        <tissue evidence="2">Taproot</tissue>
    </source>
</reference>
<proteinExistence type="predicted"/>
<organism evidence="2 3">
    <name type="scientific">Beta vulgaris subsp. vulgaris</name>
    <name type="common">Beet</name>
    <dbReference type="NCBI Taxonomy" id="3555"/>
    <lineage>
        <taxon>Eukaryota</taxon>
        <taxon>Viridiplantae</taxon>
        <taxon>Streptophyta</taxon>
        <taxon>Embryophyta</taxon>
        <taxon>Tracheophyta</taxon>
        <taxon>Spermatophyta</taxon>
        <taxon>Magnoliopsida</taxon>
        <taxon>eudicotyledons</taxon>
        <taxon>Gunneridae</taxon>
        <taxon>Pentapetalae</taxon>
        <taxon>Caryophyllales</taxon>
        <taxon>Chenopodiaceae</taxon>
        <taxon>Betoideae</taxon>
        <taxon>Beta</taxon>
    </lineage>
</organism>
<sequence>MILAPIALVLSLSSLALAAAAAGRPWVTFTAQGAAFPLPTPESQAAANLAKISRQLQEFHSEIQTFLVQTPDLDPGLVQLLTQGASLIDAERQATTHSEIRSAVLFHVPESVEQAAFYIMHIIFFATKLSHRPEKQVHVLSFHATRLALLILSVTPPSAHGAICLCALLLCRFINEAELVSVLESFIPTLCSDALSVRL</sequence>
<feature type="signal peptide" evidence="1">
    <location>
        <begin position="1"/>
        <end position="18"/>
    </location>
</feature>
<evidence type="ECO:0000256" key="1">
    <source>
        <dbReference type="SAM" id="SignalP"/>
    </source>
</evidence>
<accession>A0A0J8B0U5</accession>
<evidence type="ECO:0000313" key="3">
    <source>
        <dbReference type="Proteomes" id="UP000035740"/>
    </source>
</evidence>
<feature type="chain" id="PRO_5005294454" evidence="1">
    <location>
        <begin position="19"/>
        <end position="199"/>
    </location>
</feature>
<name>A0A0J8B0U5_BETVV</name>
<dbReference type="EMBL" id="KQ101651">
    <property type="protein sequence ID" value="KMS93538.1"/>
    <property type="molecule type" value="Genomic_DNA"/>
</dbReference>
<dbReference type="Gramene" id="KMS93538">
    <property type="protein sequence ID" value="KMS93538"/>
    <property type="gene ID" value="BVRB_030470"/>
</dbReference>
<keyword evidence="1" id="KW-0732">Signal</keyword>
<protein>
    <submittedName>
        <fullName evidence="2">Uncharacterized protein</fullName>
    </submittedName>
</protein>